<dbReference type="RefSeq" id="WP_014660800.1">
    <property type="nucleotide sequence ID" value="NC_017737.1"/>
</dbReference>
<organism evidence="1 2">
    <name type="scientific">Helicobacter cetorum (strain ATCC BAA-429 / MIT 00-7128)</name>
    <dbReference type="NCBI Taxonomy" id="182217"/>
    <lineage>
        <taxon>Bacteria</taxon>
        <taxon>Pseudomonadati</taxon>
        <taxon>Campylobacterota</taxon>
        <taxon>Epsilonproteobacteria</taxon>
        <taxon>Campylobacterales</taxon>
        <taxon>Helicobacteraceae</taxon>
        <taxon>Helicobacter</taxon>
    </lineage>
</organism>
<dbReference type="PATRIC" id="fig|182217.3.peg.694"/>
<protein>
    <submittedName>
        <fullName evidence="1">Uncharacterized protein</fullName>
    </submittedName>
</protein>
<accession>I0ELW0</accession>
<gene>
    <name evidence="1" type="ordered locus">HCW_03240</name>
</gene>
<dbReference type="KEGG" id="hce:HCW_03240"/>
<name>I0ELW0_HELC0</name>
<dbReference type="AlphaFoldDB" id="I0ELW0"/>
<proteinExistence type="predicted"/>
<dbReference type="HOGENOM" id="CLU_2633199_0_0_7"/>
<dbReference type="EMBL" id="CP003479">
    <property type="protein sequence ID" value="AFI03929.1"/>
    <property type="molecule type" value="Genomic_DNA"/>
</dbReference>
<evidence type="ECO:0000313" key="2">
    <source>
        <dbReference type="Proteomes" id="UP000005010"/>
    </source>
</evidence>
<reference evidence="2" key="1">
    <citation type="submission" date="2012-04" db="EMBL/GenBank/DDBJ databases">
        <title>Complete genome sequence of Helicobacter cetorum strain MIT 00-7128.</title>
        <authorList>
            <person name="Kersulyte D."/>
            <person name="Berg D.E."/>
        </authorList>
    </citation>
    <scope>NUCLEOTIDE SEQUENCE [LARGE SCALE GENOMIC DNA]</scope>
    <source>
        <strain evidence="2">MIT 00-7128</strain>
    </source>
</reference>
<sequence>MIKCNDVKDLRAMLDKLHYIATNEKFNDCYTKHTHHNNGSIVNVFDNGTITFQGTIKEEEKNKLIEIIEAINTLKLK</sequence>
<dbReference type="STRING" id="182217.HCW_03240"/>
<keyword evidence="2" id="KW-1185">Reference proteome</keyword>
<evidence type="ECO:0000313" key="1">
    <source>
        <dbReference type="EMBL" id="AFI03929.1"/>
    </source>
</evidence>
<dbReference type="Proteomes" id="UP000005010">
    <property type="component" value="Chromosome"/>
</dbReference>